<keyword evidence="3" id="KW-1185">Reference proteome</keyword>
<comment type="caution">
    <text evidence="2">The sequence shown here is derived from an EMBL/GenBank/DDBJ whole genome shotgun (WGS) entry which is preliminary data.</text>
</comment>
<evidence type="ECO:0000313" key="2">
    <source>
        <dbReference type="EMBL" id="OJG83924.1"/>
    </source>
</evidence>
<keyword evidence="1" id="KW-1133">Transmembrane helix</keyword>
<gene>
    <name evidence="2" type="ORF">RV14_GL000101</name>
</gene>
<dbReference type="AlphaFoldDB" id="A0A1L8WSD6"/>
<keyword evidence="1" id="KW-0812">Transmembrane</keyword>
<evidence type="ECO:0000313" key="3">
    <source>
        <dbReference type="Proteomes" id="UP000182152"/>
    </source>
</evidence>
<feature type="transmembrane region" description="Helical" evidence="1">
    <location>
        <begin position="30"/>
        <end position="51"/>
    </location>
</feature>
<reference evidence="2 3" key="1">
    <citation type="submission" date="2014-12" db="EMBL/GenBank/DDBJ databases">
        <title>Draft genome sequences of 29 type strains of Enterococci.</title>
        <authorList>
            <person name="Zhong Z."/>
            <person name="Sun Z."/>
            <person name="Liu W."/>
            <person name="Zhang W."/>
            <person name="Zhang H."/>
        </authorList>
    </citation>
    <scope>NUCLEOTIDE SEQUENCE [LARGE SCALE GENOMIC DNA]</scope>
    <source>
        <strain evidence="2 3">DSM 15687</strain>
    </source>
</reference>
<keyword evidence="1" id="KW-0472">Membrane</keyword>
<evidence type="ECO:0000256" key="1">
    <source>
        <dbReference type="SAM" id="Phobius"/>
    </source>
</evidence>
<dbReference type="RefSeq" id="WP_071854404.1">
    <property type="nucleotide sequence ID" value="NZ_JXLB01000001.1"/>
</dbReference>
<dbReference type="STRING" id="150033.RV14_GL000101"/>
<protein>
    <submittedName>
        <fullName evidence="2">Uncharacterized protein</fullName>
    </submittedName>
</protein>
<organism evidence="2 3">
    <name type="scientific">Enterococcus ratti</name>
    <dbReference type="NCBI Taxonomy" id="150033"/>
    <lineage>
        <taxon>Bacteria</taxon>
        <taxon>Bacillati</taxon>
        <taxon>Bacillota</taxon>
        <taxon>Bacilli</taxon>
        <taxon>Lactobacillales</taxon>
        <taxon>Enterococcaceae</taxon>
        <taxon>Enterococcus</taxon>
    </lineage>
</organism>
<sequence>MIVIWKEADKKIKSSYHYFLNDFDERPKKYFRCGFFVLLASLIVTVIMFVFPSKIRQAQIDSVVYATISSSKLRPLNINEASETIKESTAISVLFSVPKGEMYQELIKVFHYSKKMQELNRLIYFYPLVYDVDELEEKYHLNQNQMTIIFFKNGKEANRLTIGKKERSYFSNELIPELNRLPLTKLKKLEDKLMQEETGKSK</sequence>
<dbReference type="EMBL" id="JXLB01000001">
    <property type="protein sequence ID" value="OJG83924.1"/>
    <property type="molecule type" value="Genomic_DNA"/>
</dbReference>
<dbReference type="Proteomes" id="UP000182152">
    <property type="component" value="Unassembled WGS sequence"/>
</dbReference>
<proteinExistence type="predicted"/>
<accession>A0A1L8WSD6</accession>
<name>A0A1L8WSD6_9ENTE</name>